<dbReference type="AlphaFoldDB" id="A0A1F6SZZ1"/>
<evidence type="ECO:0000256" key="1">
    <source>
        <dbReference type="SAM" id="MobiDB-lite"/>
    </source>
</evidence>
<evidence type="ECO:0000313" key="2">
    <source>
        <dbReference type="EMBL" id="OGI38502.1"/>
    </source>
</evidence>
<dbReference type="Proteomes" id="UP000178379">
    <property type="component" value="Unassembled WGS sequence"/>
</dbReference>
<comment type="caution">
    <text evidence="2">The sequence shown here is derived from an EMBL/GenBank/DDBJ whole genome shotgun (WGS) entry which is preliminary data.</text>
</comment>
<dbReference type="STRING" id="1817756.A2140_10500"/>
<accession>A0A1F6SZZ1</accession>
<gene>
    <name evidence="2" type="ORF">A2140_10500</name>
</gene>
<feature type="region of interest" description="Disordered" evidence="1">
    <location>
        <begin position="1"/>
        <end position="46"/>
    </location>
</feature>
<dbReference type="EMBL" id="MFSQ01000122">
    <property type="protein sequence ID" value="OGI38502.1"/>
    <property type="molecule type" value="Genomic_DNA"/>
</dbReference>
<organism evidence="2 3">
    <name type="scientific">Candidatus Muproteobacteria bacterium RBG_16_62_13</name>
    <dbReference type="NCBI Taxonomy" id="1817756"/>
    <lineage>
        <taxon>Bacteria</taxon>
        <taxon>Pseudomonadati</taxon>
        <taxon>Pseudomonadota</taxon>
        <taxon>Candidatus Muproteobacteria</taxon>
    </lineage>
</organism>
<name>A0A1F6SZZ1_9PROT</name>
<proteinExistence type="predicted"/>
<protein>
    <submittedName>
        <fullName evidence="2">Uncharacterized protein</fullName>
    </submittedName>
</protein>
<evidence type="ECO:0000313" key="3">
    <source>
        <dbReference type="Proteomes" id="UP000178379"/>
    </source>
</evidence>
<reference evidence="2 3" key="1">
    <citation type="journal article" date="2016" name="Nat. Commun.">
        <title>Thousands of microbial genomes shed light on interconnected biogeochemical processes in an aquifer system.</title>
        <authorList>
            <person name="Anantharaman K."/>
            <person name="Brown C.T."/>
            <person name="Hug L.A."/>
            <person name="Sharon I."/>
            <person name="Castelle C.J."/>
            <person name="Probst A.J."/>
            <person name="Thomas B.C."/>
            <person name="Singh A."/>
            <person name="Wilkins M.J."/>
            <person name="Karaoz U."/>
            <person name="Brodie E.L."/>
            <person name="Williams K.H."/>
            <person name="Hubbard S.S."/>
            <person name="Banfield J.F."/>
        </authorList>
    </citation>
    <scope>NUCLEOTIDE SEQUENCE [LARGE SCALE GENOMIC DNA]</scope>
</reference>
<sequence>MSAQSFLRAFHRGGDETASAPSLSHGPRLISMGKTADNPDGQGVALRRDGRFSLDNEPLPARNQGFMELTASLHADLPVGQVYRSSAPPVTTSTAVANNRSMNAA</sequence>